<protein>
    <submittedName>
        <fullName evidence="2">Uncharacterized protein</fullName>
    </submittedName>
</protein>
<dbReference type="AlphaFoldDB" id="A0A0F9LYE7"/>
<keyword evidence="1" id="KW-1133">Transmembrane helix</keyword>
<name>A0A0F9LYE7_9ZZZZ</name>
<keyword evidence="1" id="KW-0812">Transmembrane</keyword>
<keyword evidence="1" id="KW-0472">Membrane</keyword>
<proteinExistence type="predicted"/>
<dbReference type="EMBL" id="LAZR01006430">
    <property type="protein sequence ID" value="KKM92176.1"/>
    <property type="molecule type" value="Genomic_DNA"/>
</dbReference>
<accession>A0A0F9LYE7</accession>
<evidence type="ECO:0000313" key="2">
    <source>
        <dbReference type="EMBL" id="KKM92176.1"/>
    </source>
</evidence>
<feature type="transmembrane region" description="Helical" evidence="1">
    <location>
        <begin position="6"/>
        <end position="24"/>
    </location>
</feature>
<gene>
    <name evidence="2" type="ORF">LCGC14_1221150</name>
</gene>
<evidence type="ECO:0000256" key="1">
    <source>
        <dbReference type="SAM" id="Phobius"/>
    </source>
</evidence>
<organism evidence="2">
    <name type="scientific">marine sediment metagenome</name>
    <dbReference type="NCBI Taxonomy" id="412755"/>
    <lineage>
        <taxon>unclassified sequences</taxon>
        <taxon>metagenomes</taxon>
        <taxon>ecological metagenomes</taxon>
    </lineage>
</organism>
<reference evidence="2" key="1">
    <citation type="journal article" date="2015" name="Nature">
        <title>Complex archaea that bridge the gap between prokaryotes and eukaryotes.</title>
        <authorList>
            <person name="Spang A."/>
            <person name="Saw J.H."/>
            <person name="Jorgensen S.L."/>
            <person name="Zaremba-Niedzwiedzka K."/>
            <person name="Martijn J."/>
            <person name="Lind A.E."/>
            <person name="van Eijk R."/>
            <person name="Schleper C."/>
            <person name="Guy L."/>
            <person name="Ettema T.J."/>
        </authorList>
    </citation>
    <scope>NUCLEOTIDE SEQUENCE</scope>
</reference>
<comment type="caution">
    <text evidence="2">The sequence shown here is derived from an EMBL/GenBank/DDBJ whole genome shotgun (WGS) entry which is preliminary data.</text>
</comment>
<sequence>MKSNTTYILGVITGMIILVIAWVINSDGISKTSGEEIKDSIIVFVNNPPYELALVEDDLKTYDHLSSNVRQ</sequence>